<dbReference type="OrthoDB" id="4341034at2759"/>
<name>A0A0F7U039_PENBI</name>
<protein>
    <recommendedName>
        <fullName evidence="5">GPI anchored protein</fullName>
    </recommendedName>
</protein>
<evidence type="ECO:0000256" key="2">
    <source>
        <dbReference type="SAM" id="SignalP"/>
    </source>
</evidence>
<evidence type="ECO:0000313" key="4">
    <source>
        <dbReference type="Proteomes" id="UP000042958"/>
    </source>
</evidence>
<feature type="region of interest" description="Disordered" evidence="1">
    <location>
        <begin position="306"/>
        <end position="331"/>
    </location>
</feature>
<organism evidence="3 4">
    <name type="scientific">Penicillium brasilianum</name>
    <dbReference type="NCBI Taxonomy" id="104259"/>
    <lineage>
        <taxon>Eukaryota</taxon>
        <taxon>Fungi</taxon>
        <taxon>Dikarya</taxon>
        <taxon>Ascomycota</taxon>
        <taxon>Pezizomycotina</taxon>
        <taxon>Eurotiomycetes</taxon>
        <taxon>Eurotiomycetidae</taxon>
        <taxon>Eurotiales</taxon>
        <taxon>Aspergillaceae</taxon>
        <taxon>Penicillium</taxon>
    </lineage>
</organism>
<gene>
    <name evidence="3" type="ORF">PMG11_10126</name>
</gene>
<evidence type="ECO:0008006" key="5">
    <source>
        <dbReference type="Google" id="ProtNLM"/>
    </source>
</evidence>
<evidence type="ECO:0000313" key="3">
    <source>
        <dbReference type="EMBL" id="CEJ61596.1"/>
    </source>
</evidence>
<feature type="compositionally biased region" description="Low complexity" evidence="1">
    <location>
        <begin position="306"/>
        <end position="323"/>
    </location>
</feature>
<sequence length="355" mass="38783">MRGSKIAQVMALGLASATLTTAAADDASYDASLNFRPGNVTFSDLYHWVGSYYNGSTTIEIKSFGGIAAQEEGTEDTTWCPNLKGNTYSSKFDTILGLTERGKYNAGSNPLNVVLTLWDPDFNFSVLNASEEITDLPWDWALFSSLPLDSYNGSFTEPDLFDLTLTETGKAPYNVSSTFTQYGSESTFDTTYPIVFNMTSCNGTQAIDWSAYMISNYYWPSMGSNFSYPDPTFDIVFDDKTANLSLNAYIQAIQGCEDRPTNQDFCEADTIIEAKMTITFEGTIDSYHSDELETNGSKPSWLKTVGFNNSTKTTGNSTTGSGNSDKKNASSGRQYPSAFPLAAGIIAVLFSSLYI</sequence>
<reference evidence="4" key="1">
    <citation type="journal article" date="2015" name="Genome Announc.">
        <title>Draft genome sequence of the fungus Penicillium brasilianum MG11.</title>
        <authorList>
            <person name="Horn F."/>
            <person name="Linde J."/>
            <person name="Mattern D.J."/>
            <person name="Walther G."/>
            <person name="Guthke R."/>
            <person name="Brakhage A.A."/>
            <person name="Valiante V."/>
        </authorList>
    </citation>
    <scope>NUCLEOTIDE SEQUENCE [LARGE SCALE GENOMIC DNA]</scope>
    <source>
        <strain evidence="4">MG11</strain>
    </source>
</reference>
<feature type="chain" id="PRO_5002523151" description="GPI anchored protein" evidence="2">
    <location>
        <begin position="23"/>
        <end position="355"/>
    </location>
</feature>
<dbReference type="STRING" id="104259.A0A0F7U039"/>
<keyword evidence="4" id="KW-1185">Reference proteome</keyword>
<evidence type="ECO:0000256" key="1">
    <source>
        <dbReference type="SAM" id="MobiDB-lite"/>
    </source>
</evidence>
<keyword evidence="2" id="KW-0732">Signal</keyword>
<proteinExistence type="predicted"/>
<dbReference type="Proteomes" id="UP000042958">
    <property type="component" value="Unassembled WGS sequence"/>
</dbReference>
<accession>A0A0F7U039</accession>
<dbReference type="EMBL" id="CDHK01000011">
    <property type="protein sequence ID" value="CEJ61596.1"/>
    <property type="molecule type" value="Genomic_DNA"/>
</dbReference>
<feature type="signal peptide" evidence="2">
    <location>
        <begin position="1"/>
        <end position="22"/>
    </location>
</feature>
<dbReference type="AlphaFoldDB" id="A0A0F7U039"/>